<dbReference type="AlphaFoldDB" id="A0A1H5R7K0"/>
<sequence>MSTDAPGGERPAATGDEFAFAAADLLRPFRPLVQPAAAELSAEPTRQLADSIGRAIDGFWPWVERTARASGKRVDELHRRAAPPNWVSDGKADVDYFAAVRLSLAHGVPLAWVPDPETVKLLLAAHDDEAVSVHAVLDDRREPILDHCDRRLDELDRTPAAAPSVRVAREAVRALRLDLLSPAQSAATNLIDELVRTAFTIVYGDRHSHAPALSRVQTLSERARSAGLPFFASLGILRELATVMPLLNAMAPWSPGSGAPAPTSFSRQVTSHHITAPDQVTRTNALVAVLTAVSLLCQEHDSHWHTWKILSALETG</sequence>
<reference evidence="2" key="1">
    <citation type="submission" date="2016-10" db="EMBL/GenBank/DDBJ databases">
        <authorList>
            <person name="Varghese N."/>
            <person name="Submissions S."/>
        </authorList>
    </citation>
    <scope>NUCLEOTIDE SEQUENCE [LARGE SCALE GENOMIC DNA]</scope>
    <source>
        <strain evidence="2">DSM 44654</strain>
    </source>
</reference>
<accession>A0A1H5R7K0</accession>
<dbReference type="EMBL" id="FNUJ01000007">
    <property type="protein sequence ID" value="SEF34044.1"/>
    <property type="molecule type" value="Genomic_DNA"/>
</dbReference>
<gene>
    <name evidence="1" type="ORF">SAMN05421837_107181</name>
</gene>
<organism evidence="1 2">
    <name type="scientific">Amycolatopsis pretoriensis</name>
    <dbReference type="NCBI Taxonomy" id="218821"/>
    <lineage>
        <taxon>Bacteria</taxon>
        <taxon>Bacillati</taxon>
        <taxon>Actinomycetota</taxon>
        <taxon>Actinomycetes</taxon>
        <taxon>Pseudonocardiales</taxon>
        <taxon>Pseudonocardiaceae</taxon>
        <taxon>Amycolatopsis</taxon>
    </lineage>
</organism>
<dbReference type="STRING" id="218821.SAMN05421837_107181"/>
<dbReference type="Proteomes" id="UP000198878">
    <property type="component" value="Unassembled WGS sequence"/>
</dbReference>
<proteinExistence type="predicted"/>
<dbReference type="RefSeq" id="WP_086676155.1">
    <property type="nucleotide sequence ID" value="NZ_FNUJ01000007.1"/>
</dbReference>
<protein>
    <submittedName>
        <fullName evidence="1">Uncharacterized protein</fullName>
    </submittedName>
</protein>
<keyword evidence="2" id="KW-1185">Reference proteome</keyword>
<evidence type="ECO:0000313" key="2">
    <source>
        <dbReference type="Proteomes" id="UP000198878"/>
    </source>
</evidence>
<name>A0A1H5R7K0_9PSEU</name>
<evidence type="ECO:0000313" key="1">
    <source>
        <dbReference type="EMBL" id="SEF34044.1"/>
    </source>
</evidence>